<comment type="caution">
    <text evidence="12">Lacks conserved residue(s) required for the propagation of feature annotation.</text>
</comment>
<dbReference type="GO" id="GO:0039693">
    <property type="term" value="P:viral DNA genome replication"/>
    <property type="evidence" value="ECO:0007669"/>
    <property type="project" value="UniProtKB-UniRule"/>
</dbReference>
<dbReference type="InterPro" id="IPR042503">
    <property type="entry name" value="Regulatory_protein_E2_N_1"/>
</dbReference>
<sequence>MNQADLTARYESLQEQLLTLYENDSDNIESQIEHWRLSRQLNVTMYYARKEGYKYLGLQPLPTLQISEYNSKIAIKMMLLLSSLAKSAFGAERWSLSDTSAEIVLTQPKNTFKKHGFQVEVMYDNDPQNTMLYTQWDSLYYQDIDDIWHKTAGEVDHNGLSYTDYTNEKRYFLLFHEDAQKYSKTGLWTVKYKQTTISSVVTSSSKRSSIDSEKNNYQRSTTTAREPSPEEGTSRGRVSRNLEEVPTTTTTSPTQSGERHRRRRRGAGQRGQRESTPGESPGAKRQRRGSNYPSPSEVGTGHQLVPQHNLSRLRRLEAEARDPLLICLKGSANNLKCWRHRCTSKFGHLYSEVSSIFKWIGSDENVKTSSRMLITFDTCTQRERFLQTVHLPRGTLFSYGSLDSL</sequence>
<dbReference type="EMBL" id="MF588727">
    <property type="protein sequence ID" value="ATQ38431.1"/>
    <property type="molecule type" value="Genomic_DNA"/>
</dbReference>
<keyword evidence="10 12" id="KW-0010">Activator</keyword>
<organism evidence="16">
    <name type="scientific">Gammapapillomavirus 15</name>
    <dbReference type="NCBI Taxonomy" id="1513260"/>
    <lineage>
        <taxon>Viruses</taxon>
        <taxon>Monodnaviria</taxon>
        <taxon>Shotokuvirae</taxon>
        <taxon>Cossaviricota</taxon>
        <taxon>Papovaviricetes</taxon>
        <taxon>Zurhausenvirales</taxon>
        <taxon>Papillomaviridae</taxon>
        <taxon>Firstpapillomavirinae</taxon>
        <taxon>Gammapapillomavirus</taxon>
    </lineage>
</organism>
<name>A0A2D2ALW4_9PAPI</name>
<evidence type="ECO:0000256" key="9">
    <source>
        <dbReference type="ARBA" id="ARBA00023125"/>
    </source>
</evidence>
<dbReference type="InterPro" id="IPR035975">
    <property type="entry name" value="E2/EBNA1_C_sf"/>
</dbReference>
<dbReference type="InterPro" id="IPR036050">
    <property type="entry name" value="Regulatory_protein_E2_N"/>
</dbReference>
<keyword evidence="11 12" id="KW-0804">Transcription</keyword>
<keyword evidence="12" id="KW-1017">Isopeptide bond</keyword>
<dbReference type="InterPro" id="IPR001866">
    <property type="entry name" value="PPV_E2_N"/>
</dbReference>
<reference evidence="16" key="1">
    <citation type="journal article" date="2018" name="MSphere">
        <title>Metagenomic Discovery of 83 New Human Papillomavirus Types in Patients with Immunodeficiency.</title>
        <authorList>
            <person name="Pastrana D.V."/>
            <person name="Peretti A."/>
            <person name="Welch N.L."/>
            <person name="Borgogna C."/>
            <person name="Olivero C."/>
            <person name="Badolato R."/>
            <person name="Notarangelo L.D."/>
            <person name="Gariglio M."/>
            <person name="FitzGerald P.C."/>
            <person name="McIntosh C.E."/>
            <person name="Reeves J."/>
            <person name="Starrett G.J."/>
            <person name="Bliskovsky V."/>
            <person name="Velez D."/>
            <person name="Brownell I."/>
            <person name="Yarchoan R."/>
            <person name="Wyvill K.M."/>
            <person name="Uldrick T.S."/>
            <person name="Maldarelli F."/>
            <person name="Lisco A."/>
            <person name="Sereti I."/>
            <person name="Gonzalez C.M."/>
            <person name="Androphy E.J."/>
            <person name="McBride A.A."/>
            <person name="Van Doorslaer K."/>
            <person name="Garcia F."/>
            <person name="Dvoretzky I."/>
            <person name="Liu J.S."/>
            <person name="Han J."/>
            <person name="Murphy P.M."/>
            <person name="McDermott D.H."/>
            <person name="Buck C.B."/>
        </authorList>
    </citation>
    <scope>NUCLEOTIDE SEQUENCE</scope>
    <source>
        <strain evidence="16">Gamma15_wg1c09</strain>
    </source>
</reference>
<keyword evidence="4 12" id="KW-0244">Early protein</keyword>
<dbReference type="Gene3D" id="1.10.287.30">
    <property type="entry name" value="E2 (early) protein, N terminal domain, subdomain 1"/>
    <property type="match status" value="1"/>
</dbReference>
<evidence type="ECO:0000256" key="7">
    <source>
        <dbReference type="ARBA" id="ARBA00022705"/>
    </source>
</evidence>
<keyword evidence="6 12" id="KW-1048">Host nucleus</keyword>
<dbReference type="GO" id="GO:0006275">
    <property type="term" value="P:regulation of DNA replication"/>
    <property type="evidence" value="ECO:0007669"/>
    <property type="project" value="UniProtKB-UniRule"/>
</dbReference>
<proteinExistence type="inferred from homology"/>
<dbReference type="Pfam" id="PF00511">
    <property type="entry name" value="PPV_E2_C"/>
    <property type="match status" value="1"/>
</dbReference>
<feature type="cross-link" description="Glycyl lysine isopeptide (Lys-Gly) (interchain with G-Cter in SUMO)" evidence="12">
    <location>
        <position position="329"/>
    </location>
</feature>
<keyword evidence="9 12" id="KW-0238">DNA-binding</keyword>
<keyword evidence="7 12" id="KW-0235">DNA replication</keyword>
<dbReference type="GO" id="GO:0000166">
    <property type="term" value="F:nucleotide binding"/>
    <property type="evidence" value="ECO:0007669"/>
    <property type="project" value="UniProtKB-UniRule"/>
</dbReference>
<evidence type="ECO:0000256" key="10">
    <source>
        <dbReference type="ARBA" id="ARBA00023159"/>
    </source>
</evidence>
<evidence type="ECO:0000259" key="15">
    <source>
        <dbReference type="Pfam" id="PF00511"/>
    </source>
</evidence>
<comment type="similarity">
    <text evidence="2">Belongs to the papillomaviridae E8^E2C protein family.</text>
</comment>
<accession>A0A2D2ALW4</accession>
<comment type="PTM">
    <text evidence="12">Phosphorylated.</text>
</comment>
<feature type="domain" description="Papillomavirus E2 C-terminal" evidence="15">
    <location>
        <begin position="325"/>
        <end position="401"/>
    </location>
</feature>
<feature type="region of interest" description="Disordered" evidence="13">
    <location>
        <begin position="199"/>
        <end position="306"/>
    </location>
</feature>
<evidence type="ECO:0000256" key="13">
    <source>
        <dbReference type="SAM" id="MobiDB-lite"/>
    </source>
</evidence>
<dbReference type="InterPro" id="IPR012677">
    <property type="entry name" value="Nucleotide-bd_a/b_plait_sf"/>
</dbReference>
<dbReference type="InterPro" id="IPR042504">
    <property type="entry name" value="Regulatory_protein_E2_N_2"/>
</dbReference>
<dbReference type="HAMAP" id="MF_04001">
    <property type="entry name" value="PPV_E2"/>
    <property type="match status" value="1"/>
</dbReference>
<comment type="PTM">
    <text evidence="12">Sumoylation plays a regulatory role in E2 transcriptional activity.</text>
</comment>
<dbReference type="InterPro" id="IPR033668">
    <property type="entry name" value="Reg_prot_E2"/>
</dbReference>
<feature type="domain" description="Papillomavirus E2 N-terminal" evidence="14">
    <location>
        <begin position="5"/>
        <end position="201"/>
    </location>
</feature>
<dbReference type="Pfam" id="PF00508">
    <property type="entry name" value="PPV_E2_N"/>
    <property type="match status" value="1"/>
</dbReference>
<dbReference type="SUPFAM" id="SSF51332">
    <property type="entry name" value="E2 regulatory, transactivation domain"/>
    <property type="match status" value="1"/>
</dbReference>
<comment type="similarity">
    <text evidence="12">Belongs to the papillomaviridae E2 protein family.</text>
</comment>
<evidence type="ECO:0000256" key="1">
    <source>
        <dbReference type="ARBA" id="ARBA00004147"/>
    </source>
</evidence>
<dbReference type="SUPFAM" id="SSF54957">
    <property type="entry name" value="Viral DNA-binding domain"/>
    <property type="match status" value="1"/>
</dbReference>
<keyword evidence="3 12" id="KW-0678">Repressor</keyword>
<comment type="subcellular location">
    <subcellularLocation>
        <location evidence="1 12">Host nucleus</location>
    </subcellularLocation>
</comment>
<dbReference type="Gene3D" id="3.30.70.330">
    <property type="match status" value="1"/>
</dbReference>
<dbReference type="Gene3D" id="2.170.200.10">
    <property type="entry name" value="Papillomavirus E2 early protein domain"/>
    <property type="match status" value="1"/>
</dbReference>
<evidence type="ECO:0000256" key="2">
    <source>
        <dbReference type="ARBA" id="ARBA00007794"/>
    </source>
</evidence>
<keyword evidence="12" id="KW-0832">Ubl conjugation</keyword>
<keyword evidence="8 12" id="KW-0805">Transcription regulation</keyword>
<evidence type="ECO:0000256" key="4">
    <source>
        <dbReference type="ARBA" id="ARBA00022518"/>
    </source>
</evidence>
<dbReference type="GO" id="GO:0006351">
    <property type="term" value="P:DNA-templated transcription"/>
    <property type="evidence" value="ECO:0007669"/>
    <property type="project" value="UniProtKB-UniRule"/>
</dbReference>
<dbReference type="GO" id="GO:0003700">
    <property type="term" value="F:DNA-binding transcription factor activity"/>
    <property type="evidence" value="ECO:0007669"/>
    <property type="project" value="UniProtKB-UniRule"/>
</dbReference>
<evidence type="ECO:0000256" key="3">
    <source>
        <dbReference type="ARBA" id="ARBA00022491"/>
    </source>
</evidence>
<dbReference type="Proteomes" id="UP000290043">
    <property type="component" value="Segment"/>
</dbReference>
<comment type="function">
    <text evidence="12">Plays a role in the initiation of viral DNA replication. A dimer of E2 interacts with a dimer of E1 in order to improve specificity of E1 DNA binding activity. Once the complex recognizes and binds DNA at specific sites, the E2 dimer is removed from DNA. E2 also regulates viral transcription through binding to the E2RE response element (5'-ACCNNNNNNGGT-3') present in multiple copies in the regulatory regions of the viral genome. Activates or represses transcription depending on E2RE's position with regards to proximal promoter elements including the TATA-box. Repression occurs by sterically hindering the assembly of the transcription initiation complex.</text>
</comment>
<dbReference type="GO" id="GO:0003677">
    <property type="term" value="F:DNA binding"/>
    <property type="evidence" value="ECO:0007669"/>
    <property type="project" value="UniProtKB-UniRule"/>
</dbReference>
<protein>
    <recommendedName>
        <fullName evidence="12">Regulatory protein E2</fullName>
    </recommendedName>
</protein>
<feature type="region of interest" description="DNA-binding domain" evidence="12">
    <location>
        <begin position="322"/>
        <end position="405"/>
    </location>
</feature>
<evidence type="ECO:0000256" key="11">
    <source>
        <dbReference type="ARBA" id="ARBA00023163"/>
    </source>
</evidence>
<evidence type="ECO:0000256" key="8">
    <source>
        <dbReference type="ARBA" id="ARBA00023015"/>
    </source>
</evidence>
<keyword evidence="5 12" id="KW-0597">Phosphoprotein</keyword>
<evidence type="ECO:0000313" key="16">
    <source>
        <dbReference type="EMBL" id="ATQ38431.1"/>
    </source>
</evidence>
<evidence type="ECO:0000259" key="14">
    <source>
        <dbReference type="Pfam" id="PF00508"/>
    </source>
</evidence>
<evidence type="ECO:0000256" key="5">
    <source>
        <dbReference type="ARBA" id="ARBA00022553"/>
    </source>
</evidence>
<gene>
    <name evidence="12 16" type="primary">E2</name>
</gene>
<dbReference type="GO" id="GO:0006260">
    <property type="term" value="P:DNA replication"/>
    <property type="evidence" value="ECO:0007669"/>
    <property type="project" value="UniProtKB-KW"/>
</dbReference>
<dbReference type="GO" id="GO:0042025">
    <property type="term" value="C:host cell nucleus"/>
    <property type="evidence" value="ECO:0007669"/>
    <property type="project" value="UniProtKB-SubCell"/>
</dbReference>
<dbReference type="InterPro" id="IPR000427">
    <property type="entry name" value="Papillomavirus_E2_C"/>
</dbReference>
<comment type="subunit">
    <text evidence="12">Binds DNA as homodimer. Interacts with protein E1; this interaction greatly increases E1 DNA-binding activity. Interacts with protein L1; this interaction enhances E2-dependent replication and transcription activation. Interacts with protein L2; this interaction inhibits E2 transcriptional activity but not DNA replication function E2. Interacts with protein E7; this interaction inhibits E7 oncogenic activity. Interacts with host TAF1; this interaction modulates E2-dependent transcriptional regulation. Interacts with host BRD4; this interaction mediates E2 transcriptional activation function. Additionally, the interaction with host BRD4 on mitotic chromosomes mediates tethering of the viral genome. Interacts with host TOPBP1; this interaction is required for optimal viral DNA replication.</text>
</comment>
<evidence type="ECO:0000256" key="12">
    <source>
        <dbReference type="HAMAP-Rule" id="MF_04001"/>
    </source>
</evidence>
<evidence type="ECO:0000256" key="6">
    <source>
        <dbReference type="ARBA" id="ARBA00022562"/>
    </source>
</evidence>